<protein>
    <submittedName>
        <fullName evidence="7">CKX5</fullName>
    </submittedName>
</protein>
<dbReference type="Gene3D" id="3.30.43.10">
    <property type="entry name" value="Uridine Diphospho-n-acetylenolpyruvylglucosamine Reductase, domain 2"/>
    <property type="match status" value="1"/>
</dbReference>
<accession>A0A0A9GEX1</accession>
<dbReference type="AlphaFoldDB" id="A0A0A9GEX1"/>
<keyword evidence="5" id="KW-0560">Oxidoreductase</keyword>
<dbReference type="InterPro" id="IPR015345">
    <property type="entry name" value="Cytokinin_DH_FAD/cytokin-bd"/>
</dbReference>
<name>A0A0A9GEX1_ARUDO</name>
<keyword evidence="4" id="KW-0274">FAD</keyword>
<dbReference type="SUPFAM" id="SSF55103">
    <property type="entry name" value="FAD-linked oxidases, C-terminal domain"/>
    <property type="match status" value="1"/>
</dbReference>
<comment type="similarity">
    <text evidence="2">Belongs to the oxygen-dependent FAD-linked oxidoreductase family.</text>
</comment>
<proteinExistence type="inferred from homology"/>
<dbReference type="InterPro" id="IPR016167">
    <property type="entry name" value="FAD-bd_PCMH_sub1"/>
</dbReference>
<evidence type="ECO:0000259" key="6">
    <source>
        <dbReference type="Pfam" id="PF09265"/>
    </source>
</evidence>
<dbReference type="Pfam" id="PF09265">
    <property type="entry name" value="Cytokin-bind"/>
    <property type="match status" value="1"/>
</dbReference>
<dbReference type="PANTHER" id="PTHR13878:SF102">
    <property type="entry name" value="CYTOKININ DEHYDROGENASE 5"/>
    <property type="match status" value="1"/>
</dbReference>
<evidence type="ECO:0000256" key="3">
    <source>
        <dbReference type="ARBA" id="ARBA00022630"/>
    </source>
</evidence>
<keyword evidence="3" id="KW-0285">Flavoprotein</keyword>
<dbReference type="GO" id="GO:0009690">
    <property type="term" value="P:cytokinin metabolic process"/>
    <property type="evidence" value="ECO:0007669"/>
    <property type="project" value="InterPro"/>
</dbReference>
<evidence type="ECO:0000313" key="7">
    <source>
        <dbReference type="EMBL" id="JAE23610.1"/>
    </source>
</evidence>
<organism evidence="7">
    <name type="scientific">Arundo donax</name>
    <name type="common">Giant reed</name>
    <name type="synonym">Donax arundinaceus</name>
    <dbReference type="NCBI Taxonomy" id="35708"/>
    <lineage>
        <taxon>Eukaryota</taxon>
        <taxon>Viridiplantae</taxon>
        <taxon>Streptophyta</taxon>
        <taxon>Embryophyta</taxon>
        <taxon>Tracheophyta</taxon>
        <taxon>Spermatophyta</taxon>
        <taxon>Magnoliopsida</taxon>
        <taxon>Liliopsida</taxon>
        <taxon>Poales</taxon>
        <taxon>Poaceae</taxon>
        <taxon>PACMAD clade</taxon>
        <taxon>Arundinoideae</taxon>
        <taxon>Arundineae</taxon>
        <taxon>Arundo</taxon>
    </lineage>
</organism>
<evidence type="ECO:0000256" key="1">
    <source>
        <dbReference type="ARBA" id="ARBA00001974"/>
    </source>
</evidence>
<feature type="domain" description="Cytokinin dehydrogenase 1 FAD/cytokinin binding" evidence="6">
    <location>
        <begin position="1"/>
        <end position="106"/>
    </location>
</feature>
<reference evidence="7" key="1">
    <citation type="submission" date="2014-09" db="EMBL/GenBank/DDBJ databases">
        <authorList>
            <person name="Magalhaes I.L.F."/>
            <person name="Oliveira U."/>
            <person name="Santos F.R."/>
            <person name="Vidigal T.H.D.A."/>
            <person name="Brescovit A.D."/>
            <person name="Santos A.J."/>
        </authorList>
    </citation>
    <scope>NUCLEOTIDE SEQUENCE</scope>
    <source>
        <tissue evidence="7">Shoot tissue taken approximately 20 cm above the soil surface</tissue>
    </source>
</reference>
<evidence type="ECO:0000256" key="4">
    <source>
        <dbReference type="ARBA" id="ARBA00022827"/>
    </source>
</evidence>
<dbReference type="InterPro" id="IPR050432">
    <property type="entry name" value="FAD-linked_Oxidoreductases_BP"/>
</dbReference>
<comment type="cofactor">
    <cofactor evidence="1">
        <name>FAD</name>
        <dbReference type="ChEBI" id="CHEBI:57692"/>
    </cofactor>
</comment>
<evidence type="ECO:0000256" key="5">
    <source>
        <dbReference type="ARBA" id="ARBA00023002"/>
    </source>
</evidence>
<dbReference type="GO" id="GO:0019139">
    <property type="term" value="F:cytokinin dehydrogenase activity"/>
    <property type="evidence" value="ECO:0007669"/>
    <property type="project" value="InterPro"/>
</dbReference>
<dbReference type="InterPro" id="IPR016164">
    <property type="entry name" value="FAD-linked_Oxase-like_C"/>
</dbReference>
<evidence type="ECO:0000256" key="2">
    <source>
        <dbReference type="ARBA" id="ARBA00005466"/>
    </source>
</evidence>
<dbReference type="EMBL" id="GBRH01174286">
    <property type="protein sequence ID" value="JAE23610.1"/>
    <property type="molecule type" value="Transcribed_RNA"/>
</dbReference>
<dbReference type="PANTHER" id="PTHR13878">
    <property type="entry name" value="GULONOLACTONE OXIDASE"/>
    <property type="match status" value="1"/>
</dbReference>
<dbReference type="GO" id="GO:0050660">
    <property type="term" value="F:flavin adenine dinucleotide binding"/>
    <property type="evidence" value="ECO:0007669"/>
    <property type="project" value="InterPro"/>
</dbReference>
<reference evidence="7" key="2">
    <citation type="journal article" date="2015" name="Data Brief">
        <title>Shoot transcriptome of the giant reed, Arundo donax.</title>
        <authorList>
            <person name="Barrero R.A."/>
            <person name="Guerrero F.D."/>
            <person name="Moolhuijzen P."/>
            <person name="Goolsby J.A."/>
            <person name="Tidwell J."/>
            <person name="Bellgard S.E."/>
            <person name="Bellgard M.I."/>
        </authorList>
    </citation>
    <scope>NUCLEOTIDE SEQUENCE</scope>
    <source>
        <tissue evidence="7">Shoot tissue taken approximately 20 cm above the soil surface</tissue>
    </source>
</reference>
<sequence length="118" mass="13190">MNKHKWDPRSSVVTPDEEVFYLVAFLRSALPGAADPAQGLDALAAQNQRILDFCAQAGIGAKQYLPNHKAQQEWAEHFGARRWERFARLKTEFDPRAILATGQGIFRPPDSRALVADS</sequence>